<dbReference type="Gene3D" id="3.30.420.10">
    <property type="entry name" value="Ribonuclease H-like superfamily/Ribonuclease H"/>
    <property type="match status" value="1"/>
</dbReference>
<sequence length="348" mass="39204">MLEARVRAGTTPQRDARRAHMVLLAAGGCPAWRIAEIVRGDVSTVVRWRDRFVREAMAGLKDRLRSGRPPVHGPQVRLRVVAAATRTPPHPYDGWPHRLIAGHLPDTGISASRVGRILAELQLKPYRVRGRLTRPVDPQFFARAAEVRAVHRDCPPGSTVLSVSEKTAMAARSREQPGRPPGPWRVRRREVEYIRHGTVSVTVALDVHTGQVVMEELERTGPAHFIRFLARLQRCIPTGLTIHLILGNGSSCTSEVTRAWLERHPWIVPHYTPKHASWLNQVEVFFSLPARAVLRHGDFSSRTDLLEKVSDFAIVHDETVCPFRWNYDGQPRRTGDELNAAQEECPAR</sequence>
<evidence type="ECO:0000313" key="3">
    <source>
        <dbReference type="Proteomes" id="UP000619244"/>
    </source>
</evidence>
<dbReference type="InterPro" id="IPR038717">
    <property type="entry name" value="Tc1-like_DDE_dom"/>
</dbReference>
<dbReference type="NCBIfam" id="NF033545">
    <property type="entry name" value="transpos_IS630"/>
    <property type="match status" value="1"/>
</dbReference>
<dbReference type="SUPFAM" id="SSF46689">
    <property type="entry name" value="Homeodomain-like"/>
    <property type="match status" value="1"/>
</dbReference>
<dbReference type="Proteomes" id="UP000619244">
    <property type="component" value="Unassembled WGS sequence"/>
</dbReference>
<dbReference type="Pfam" id="PF13565">
    <property type="entry name" value="HTH_32"/>
    <property type="match status" value="1"/>
</dbReference>
<reference evidence="2" key="2">
    <citation type="submission" date="2020-09" db="EMBL/GenBank/DDBJ databases">
        <authorList>
            <person name="Sun Q."/>
            <person name="Ohkuma M."/>
        </authorList>
    </citation>
    <scope>NUCLEOTIDE SEQUENCE</scope>
    <source>
        <strain evidence="2">JCM 4790</strain>
    </source>
</reference>
<protein>
    <submittedName>
        <fullName evidence="2">IS630 family transposase</fullName>
    </submittedName>
</protein>
<keyword evidence="3" id="KW-1185">Reference proteome</keyword>
<evidence type="ECO:0000259" key="1">
    <source>
        <dbReference type="Pfam" id="PF13358"/>
    </source>
</evidence>
<reference evidence="2" key="1">
    <citation type="journal article" date="2014" name="Int. J. Syst. Evol. Microbiol.">
        <title>Complete genome sequence of Corynebacterium casei LMG S-19264T (=DSM 44701T), isolated from a smear-ripened cheese.</title>
        <authorList>
            <consortium name="US DOE Joint Genome Institute (JGI-PGF)"/>
            <person name="Walter F."/>
            <person name="Albersmeier A."/>
            <person name="Kalinowski J."/>
            <person name="Ruckert C."/>
        </authorList>
    </citation>
    <scope>NUCLEOTIDE SEQUENCE</scope>
    <source>
        <strain evidence="2">JCM 4790</strain>
    </source>
</reference>
<gene>
    <name evidence="2" type="ORF">GCM10010358_24030</name>
</gene>
<proteinExistence type="predicted"/>
<dbReference type="InterPro" id="IPR036397">
    <property type="entry name" value="RNaseH_sf"/>
</dbReference>
<evidence type="ECO:0000313" key="2">
    <source>
        <dbReference type="EMBL" id="GGX68874.1"/>
    </source>
</evidence>
<accession>A0A918NFE9</accession>
<dbReference type="EMBL" id="BMVU01000008">
    <property type="protein sequence ID" value="GGX68874.1"/>
    <property type="molecule type" value="Genomic_DNA"/>
</dbReference>
<name>A0A918NFE9_9ACTN</name>
<dbReference type="InterPro" id="IPR047655">
    <property type="entry name" value="Transpos_IS630-like"/>
</dbReference>
<dbReference type="SUPFAM" id="SSF53098">
    <property type="entry name" value="Ribonuclease H-like"/>
    <property type="match status" value="1"/>
</dbReference>
<dbReference type="Pfam" id="PF13358">
    <property type="entry name" value="DDE_3"/>
    <property type="match status" value="1"/>
</dbReference>
<dbReference type="InterPro" id="IPR009057">
    <property type="entry name" value="Homeodomain-like_sf"/>
</dbReference>
<dbReference type="PROSITE" id="PS51257">
    <property type="entry name" value="PROKAR_LIPOPROTEIN"/>
    <property type="match status" value="1"/>
</dbReference>
<feature type="domain" description="Tc1-like transposase DDE" evidence="1">
    <location>
        <begin position="187"/>
        <end position="305"/>
    </location>
</feature>
<dbReference type="GO" id="GO:0003676">
    <property type="term" value="F:nucleic acid binding"/>
    <property type="evidence" value="ECO:0007669"/>
    <property type="project" value="InterPro"/>
</dbReference>
<dbReference type="InterPro" id="IPR012337">
    <property type="entry name" value="RNaseH-like_sf"/>
</dbReference>
<comment type="caution">
    <text evidence="2">The sequence shown here is derived from an EMBL/GenBank/DDBJ whole genome shotgun (WGS) entry which is preliminary data.</text>
</comment>
<organism evidence="2 3">
    <name type="scientific">Streptomyces minutiscleroticus</name>
    <dbReference type="NCBI Taxonomy" id="68238"/>
    <lineage>
        <taxon>Bacteria</taxon>
        <taxon>Bacillati</taxon>
        <taxon>Actinomycetota</taxon>
        <taxon>Actinomycetes</taxon>
        <taxon>Kitasatosporales</taxon>
        <taxon>Streptomycetaceae</taxon>
        <taxon>Streptomyces</taxon>
    </lineage>
</organism>
<dbReference type="AlphaFoldDB" id="A0A918NFE9"/>